<dbReference type="Pfam" id="PF00400">
    <property type="entry name" value="WD40"/>
    <property type="match status" value="7"/>
</dbReference>
<protein>
    <submittedName>
        <fullName evidence="6">Caspase family protein</fullName>
    </submittedName>
</protein>
<dbReference type="EMBL" id="JAMXFA010000033">
    <property type="protein sequence ID" value="MCT7980169.1"/>
    <property type="molecule type" value="Genomic_DNA"/>
</dbReference>
<dbReference type="InterPro" id="IPR011600">
    <property type="entry name" value="Pept_C14_caspase"/>
</dbReference>
<accession>A0ABT2NBU3</accession>
<dbReference type="PANTHER" id="PTHR19879:SF9">
    <property type="entry name" value="TRANSCRIPTION INITIATION FACTOR TFIID SUBUNIT 5"/>
    <property type="match status" value="1"/>
</dbReference>
<dbReference type="PROSITE" id="PS50082">
    <property type="entry name" value="WD_REPEATS_2"/>
    <property type="match status" value="7"/>
</dbReference>
<dbReference type="SMART" id="SM00320">
    <property type="entry name" value="WD40"/>
    <property type="match status" value="7"/>
</dbReference>
<dbReference type="PRINTS" id="PR00320">
    <property type="entry name" value="GPROTEINBRPT"/>
</dbReference>
<evidence type="ECO:0000256" key="1">
    <source>
        <dbReference type="ARBA" id="ARBA00022574"/>
    </source>
</evidence>
<feature type="repeat" description="WD" evidence="3">
    <location>
        <begin position="618"/>
        <end position="659"/>
    </location>
</feature>
<dbReference type="InterPro" id="IPR018391">
    <property type="entry name" value="PQQ_b-propeller_rpt"/>
</dbReference>
<feature type="repeat" description="WD" evidence="3">
    <location>
        <begin position="744"/>
        <end position="778"/>
    </location>
</feature>
<dbReference type="InterPro" id="IPR015943">
    <property type="entry name" value="WD40/YVTN_repeat-like_dom_sf"/>
</dbReference>
<evidence type="ECO:0000256" key="2">
    <source>
        <dbReference type="ARBA" id="ARBA00022737"/>
    </source>
</evidence>
<dbReference type="InterPro" id="IPR019775">
    <property type="entry name" value="WD40_repeat_CS"/>
</dbReference>
<keyword evidence="1 3" id="KW-0853">WD repeat</keyword>
<dbReference type="InterPro" id="IPR036322">
    <property type="entry name" value="WD40_repeat_dom_sf"/>
</dbReference>
<dbReference type="Proteomes" id="UP001525961">
    <property type="component" value="Unassembled WGS sequence"/>
</dbReference>
<dbReference type="CDD" id="cd00200">
    <property type="entry name" value="WD40"/>
    <property type="match status" value="1"/>
</dbReference>
<feature type="repeat" description="WD" evidence="3">
    <location>
        <begin position="485"/>
        <end position="526"/>
    </location>
</feature>
<feature type="region of interest" description="Disordered" evidence="4">
    <location>
        <begin position="428"/>
        <end position="476"/>
    </location>
</feature>
<dbReference type="PROSITE" id="PS00678">
    <property type="entry name" value="WD_REPEATS_1"/>
    <property type="match status" value="4"/>
</dbReference>
<dbReference type="Pfam" id="PF00656">
    <property type="entry name" value="Peptidase_C14"/>
    <property type="match status" value="1"/>
</dbReference>
<evidence type="ECO:0000256" key="3">
    <source>
        <dbReference type="PROSITE-ProRule" id="PRU00221"/>
    </source>
</evidence>
<dbReference type="PROSITE" id="PS50294">
    <property type="entry name" value="WD_REPEATS_REGION"/>
    <property type="match status" value="6"/>
</dbReference>
<proteinExistence type="predicted"/>
<dbReference type="Gene3D" id="3.40.50.1460">
    <property type="match status" value="1"/>
</dbReference>
<reference evidence="6 7" key="1">
    <citation type="journal article" date="2022" name="Front. Microbiol.">
        <title>High genomic differentiation and limited gene flow indicate recent cryptic speciation within the genus Laspinema (cyanobacteria).</title>
        <authorList>
            <person name="Stanojkovic A."/>
            <person name="Skoupy S."/>
            <person name="Skaloud P."/>
            <person name="Dvorak P."/>
        </authorList>
    </citation>
    <scope>NUCLEOTIDE SEQUENCE [LARGE SCALE GENOMIC DNA]</scope>
    <source>
        <strain evidence="6 7">D3b</strain>
    </source>
</reference>
<dbReference type="RefSeq" id="WP_261236691.1">
    <property type="nucleotide sequence ID" value="NZ_JAMXFA010000033.1"/>
</dbReference>
<evidence type="ECO:0000259" key="5">
    <source>
        <dbReference type="Pfam" id="PF00656"/>
    </source>
</evidence>
<comment type="caution">
    <text evidence="6">The sequence shown here is derived from an EMBL/GenBank/DDBJ whole genome shotgun (WGS) entry which is preliminary data.</text>
</comment>
<feature type="repeat" description="WD" evidence="3">
    <location>
        <begin position="702"/>
        <end position="743"/>
    </location>
</feature>
<dbReference type="InterPro" id="IPR018247">
    <property type="entry name" value="EF_Hand_1_Ca_BS"/>
</dbReference>
<evidence type="ECO:0000256" key="4">
    <source>
        <dbReference type="SAM" id="MobiDB-lite"/>
    </source>
</evidence>
<feature type="repeat" description="WD" evidence="3">
    <location>
        <begin position="576"/>
        <end position="617"/>
    </location>
</feature>
<dbReference type="SUPFAM" id="SSF50978">
    <property type="entry name" value="WD40 repeat-like"/>
    <property type="match status" value="1"/>
</dbReference>
<organism evidence="6 7">
    <name type="scientific">Laspinema olomoucense D3b</name>
    <dbReference type="NCBI Taxonomy" id="2953688"/>
    <lineage>
        <taxon>Bacteria</taxon>
        <taxon>Bacillati</taxon>
        <taxon>Cyanobacteriota</taxon>
        <taxon>Cyanophyceae</taxon>
        <taxon>Oscillatoriophycideae</taxon>
        <taxon>Oscillatoriales</taxon>
        <taxon>Laspinemataceae</taxon>
        <taxon>Laspinema</taxon>
        <taxon>Laspinema olomoucense</taxon>
    </lineage>
</organism>
<dbReference type="Gene3D" id="2.130.10.10">
    <property type="entry name" value="YVTN repeat-like/Quinoprotein amine dehydrogenase"/>
    <property type="match status" value="4"/>
</dbReference>
<sequence length="778" mass="84976">MKRVALLIGMSQHEAGEDEDPGLPPLPTAKQDVSAIAQVLQHPEQGGFAPADVQQLIDPDLQSIRSGLEVLLHDRQPEDLVLLYFSGHAIADSTGALYFATKNTTREHLTNTAIAADFLQALLYTSLAQQQIIILDCYFSGKTGLVDVKQQLGGYGKAILTASTIFQSLNRWGDRIAHPNPAINCLDYSAKQHHLGLSTYTAYLIEGIETGAGDLNRDGTISLEELHHYASQKVQIVAPALQPAIYALPEIGAVALGKAPIDNPHLTYQLAVENFLGRSGGTLSLLSLRSLEIRRENLGISATDALIIQENALKPYRHYQTKLQLYKTVVRSVMQLQELPLSPEIEEDLQHLRQDIFGLGELDVRVIEEPLYPSALEKSFPTLMVAWASITLLLVFGSYSIYKYLTDPVPSPAISTWLDAIPIPSLSLATPERESEGESEPESEPESPTQPETKPGRPQNKRLRPLPPRPQAAPFQVPTQDPLVLTGHVGPVQGLAVDPQGKLLISGSWDNTLKIWDLETGEVRETLRSERPSVIRDVALDPYSQRFASARDDGSIEIWQLDRQGSDLTVELEQRIAGHSGPVYAIALTPDGLTLASGSQDNTIKIWAIETGELLHTLTDHRGPVRSLAISPDGQTLISGAGDATIKIWDLETGELQNTLTDHTRLVRGLAIAPEGKILASASWDQTLKIWDLTTGELQNTLMGHTDSVVSVAISPDGSTLVSGSDDDTIKLWNLTTGEELATLTNHRSDIFSLVFSLDGKTLVSGSWDQTIQVWRSP</sequence>
<dbReference type="InterPro" id="IPR001680">
    <property type="entry name" value="WD40_rpt"/>
</dbReference>
<dbReference type="SMART" id="SM00564">
    <property type="entry name" value="PQQ"/>
    <property type="match status" value="3"/>
</dbReference>
<feature type="repeat" description="WD" evidence="3">
    <location>
        <begin position="660"/>
        <end position="701"/>
    </location>
</feature>
<gene>
    <name evidence="6" type="ORF">NG792_20810</name>
</gene>
<feature type="domain" description="Peptidase C14 caspase" evidence="5">
    <location>
        <begin position="2"/>
        <end position="139"/>
    </location>
</feature>
<evidence type="ECO:0000313" key="7">
    <source>
        <dbReference type="Proteomes" id="UP001525961"/>
    </source>
</evidence>
<dbReference type="PROSITE" id="PS00018">
    <property type="entry name" value="EF_HAND_1"/>
    <property type="match status" value="1"/>
</dbReference>
<keyword evidence="2" id="KW-0677">Repeat</keyword>
<dbReference type="PANTHER" id="PTHR19879">
    <property type="entry name" value="TRANSCRIPTION INITIATION FACTOR TFIID"/>
    <property type="match status" value="1"/>
</dbReference>
<evidence type="ECO:0000313" key="6">
    <source>
        <dbReference type="EMBL" id="MCT7980169.1"/>
    </source>
</evidence>
<dbReference type="InterPro" id="IPR020472">
    <property type="entry name" value="WD40_PAC1"/>
</dbReference>
<name>A0ABT2NBU3_9CYAN</name>
<keyword evidence="7" id="KW-1185">Reference proteome</keyword>
<feature type="repeat" description="WD" evidence="3">
    <location>
        <begin position="528"/>
        <end position="569"/>
    </location>
</feature>